<name>A0A1G8G3P4_9VIBR</name>
<gene>
    <name evidence="3" type="ORF">SAMN04488136_13445</name>
</gene>
<dbReference type="InterPro" id="IPR029063">
    <property type="entry name" value="SAM-dependent_MTases_sf"/>
</dbReference>
<dbReference type="Pfam" id="PF04072">
    <property type="entry name" value="LCM"/>
    <property type="match status" value="1"/>
</dbReference>
<evidence type="ECO:0000313" key="3">
    <source>
        <dbReference type="EMBL" id="SDH89068.1"/>
    </source>
</evidence>
<proteinExistence type="predicted"/>
<dbReference type="SUPFAM" id="SSF53335">
    <property type="entry name" value="S-adenosyl-L-methionine-dependent methyltransferases"/>
    <property type="match status" value="1"/>
</dbReference>
<dbReference type="PANTHER" id="PTHR43619">
    <property type="entry name" value="S-ADENOSYL-L-METHIONINE-DEPENDENT METHYLTRANSFERASE YKTD-RELATED"/>
    <property type="match status" value="1"/>
</dbReference>
<evidence type="ECO:0000313" key="4">
    <source>
        <dbReference type="Proteomes" id="UP000198854"/>
    </source>
</evidence>
<dbReference type="PIRSF" id="PIRSF028177">
    <property type="entry name" value="Polyketide_synth_Omtfrase_TcmP"/>
    <property type="match status" value="1"/>
</dbReference>
<accession>A0A1G8G3P4</accession>
<evidence type="ECO:0000256" key="1">
    <source>
        <dbReference type="ARBA" id="ARBA00022603"/>
    </source>
</evidence>
<dbReference type="InterPro" id="IPR016874">
    <property type="entry name" value="TcmP-like"/>
</dbReference>
<protein>
    <submittedName>
        <fullName evidence="3">O-Methyltransferase involved in polyketide biosynthesis</fullName>
    </submittedName>
</protein>
<keyword evidence="2 3" id="KW-0808">Transferase</keyword>
<dbReference type="PANTHER" id="PTHR43619:SF2">
    <property type="entry name" value="S-ADENOSYL-L-METHIONINE-DEPENDENT METHYLTRANSFERASES SUPERFAMILY PROTEIN"/>
    <property type="match status" value="1"/>
</dbReference>
<dbReference type="STRING" id="861298.SAMN04488136_13445"/>
<evidence type="ECO:0000256" key="2">
    <source>
        <dbReference type="ARBA" id="ARBA00022679"/>
    </source>
</evidence>
<dbReference type="EMBL" id="FNDD01000034">
    <property type="protein sequence ID" value="SDH89068.1"/>
    <property type="molecule type" value="Genomic_DNA"/>
</dbReference>
<dbReference type="GO" id="GO:0008168">
    <property type="term" value="F:methyltransferase activity"/>
    <property type="evidence" value="ECO:0007669"/>
    <property type="project" value="UniProtKB-KW"/>
</dbReference>
<sequence length="275" mass="31809">MVTSQNPNRVTADKAHYQIPANLLKPMWLRSQESLLDNGLVYDPIAANACQRCYLAPDCLSGDVAQKQLLHVTLTRLCDEKISDFIARHPDAWVINVGAGLDTRFYRVDNGRCHWIELDVTEHLIWRQKLFHRSERYKHVCGSVEDLTWLEQVEVPQNTPLLIVCEHALLDCTQSQVAKFVQALGHQFENACGCFVVAGDLCGNRYGQKLGSESYAHGFAQPHQALLNYLPWVRWSQSFSPLDRQCERWRLWQRCLRRFPSLKQRLTPVLVQLRW</sequence>
<dbReference type="OrthoDB" id="9800233at2"/>
<dbReference type="RefSeq" id="WP_093278672.1">
    <property type="nucleotide sequence ID" value="NZ_FNDD01000034.1"/>
</dbReference>
<reference evidence="3 4" key="1">
    <citation type="submission" date="2016-10" db="EMBL/GenBank/DDBJ databases">
        <authorList>
            <person name="de Groot N.N."/>
        </authorList>
    </citation>
    <scope>NUCLEOTIDE SEQUENCE [LARGE SCALE GENOMIC DNA]</scope>
    <source>
        <strain evidence="3 4">CGMCC 1.10228</strain>
    </source>
</reference>
<dbReference type="InterPro" id="IPR007213">
    <property type="entry name" value="Ppm1/Ppm2/Tcmp"/>
</dbReference>
<dbReference type="Gene3D" id="3.40.50.150">
    <property type="entry name" value="Vaccinia Virus protein VP39"/>
    <property type="match status" value="1"/>
</dbReference>
<dbReference type="AlphaFoldDB" id="A0A1G8G3P4"/>
<dbReference type="GO" id="GO:0032259">
    <property type="term" value="P:methylation"/>
    <property type="evidence" value="ECO:0007669"/>
    <property type="project" value="UniProtKB-KW"/>
</dbReference>
<organism evidence="3 4">
    <name type="scientific">Vibrio xiamenensis</name>
    <dbReference type="NCBI Taxonomy" id="861298"/>
    <lineage>
        <taxon>Bacteria</taxon>
        <taxon>Pseudomonadati</taxon>
        <taxon>Pseudomonadota</taxon>
        <taxon>Gammaproteobacteria</taxon>
        <taxon>Vibrionales</taxon>
        <taxon>Vibrionaceae</taxon>
        <taxon>Vibrio</taxon>
    </lineage>
</organism>
<dbReference type="Proteomes" id="UP000198854">
    <property type="component" value="Unassembled WGS sequence"/>
</dbReference>
<keyword evidence="1 3" id="KW-0489">Methyltransferase</keyword>
<keyword evidence="4" id="KW-1185">Reference proteome</keyword>